<evidence type="ECO:0000256" key="7">
    <source>
        <dbReference type="ARBA" id="ARBA00023134"/>
    </source>
</evidence>
<evidence type="ECO:0000256" key="1">
    <source>
        <dbReference type="ARBA" id="ARBA00004853"/>
    </source>
</evidence>
<keyword evidence="4 9" id="KW-0547">Nucleotide-binding</keyword>
<evidence type="ECO:0000256" key="4">
    <source>
        <dbReference type="ARBA" id="ARBA00022741"/>
    </source>
</evidence>
<feature type="binding site" evidence="9">
    <location>
        <begin position="100"/>
        <end position="102"/>
    </location>
    <ligand>
        <name>GTP</name>
        <dbReference type="ChEBI" id="CHEBI:37565"/>
    </ligand>
</feature>
<keyword evidence="2 9" id="KW-0686">Riboflavin biosynthesis</keyword>
<proteinExistence type="inferred from homology"/>
<dbReference type="InterPro" id="IPR000926">
    <property type="entry name" value="RibA"/>
</dbReference>
<reference evidence="11 12" key="1">
    <citation type="submission" date="2019-04" db="EMBL/GenBank/DDBJ databases">
        <title>Rhizobium terrae sp. nov., isolated from a paddy soil.</title>
        <authorList>
            <person name="Lin S.-Y."/>
            <person name="Hameed A."/>
            <person name="Huang H.-I."/>
            <person name="Young C.-C."/>
        </authorList>
    </citation>
    <scope>NUCLEOTIDE SEQUENCE [LARGE SCALE GENOMIC DNA]</scope>
    <source>
        <strain evidence="11 12">CC-HIH110</strain>
    </source>
</reference>
<comment type="pathway">
    <text evidence="1 9">Cofactor biosynthesis; riboflavin biosynthesis; 5-amino-6-(D-ribitylamino)uracil from GTP: step 1/4.</text>
</comment>
<feature type="binding site" evidence="9">
    <location>
        <position position="75"/>
    </location>
    <ligand>
        <name>Zn(2+)</name>
        <dbReference type="ChEBI" id="CHEBI:29105"/>
        <note>catalytic</note>
    </ligand>
</feature>
<keyword evidence="3 9" id="KW-0479">Metal-binding</keyword>
<dbReference type="PANTHER" id="PTHR21327">
    <property type="entry name" value="GTP CYCLOHYDROLASE II-RELATED"/>
    <property type="match status" value="1"/>
</dbReference>
<keyword evidence="12" id="KW-1185">Reference proteome</keyword>
<keyword evidence="7 9" id="KW-0342">GTP-binding</keyword>
<dbReference type="InterPro" id="IPR032677">
    <property type="entry name" value="GTP_cyclohydro_II"/>
</dbReference>
<evidence type="ECO:0000313" key="12">
    <source>
        <dbReference type="Proteomes" id="UP000310754"/>
    </source>
</evidence>
<protein>
    <recommendedName>
        <fullName evidence="9">GTP cyclohydrolase-2</fullName>
        <ecNumber evidence="9">3.5.4.25</ecNumber>
    </recommendedName>
    <alternativeName>
        <fullName evidence="9">GTP cyclohydrolase II</fullName>
    </alternativeName>
</protein>
<name>A0A4S3ZS09_9HYPH</name>
<dbReference type="GO" id="GO:0008270">
    <property type="term" value="F:zinc ion binding"/>
    <property type="evidence" value="ECO:0007669"/>
    <property type="project" value="UniProtKB-UniRule"/>
</dbReference>
<dbReference type="EC" id="3.5.4.25" evidence="9"/>
<feature type="binding site" evidence="9">
    <location>
        <begin position="57"/>
        <end position="61"/>
    </location>
    <ligand>
        <name>GTP</name>
        <dbReference type="ChEBI" id="CHEBI:37565"/>
    </ligand>
</feature>
<feature type="active site" description="Proton acceptor" evidence="9">
    <location>
        <position position="134"/>
    </location>
</feature>
<dbReference type="Proteomes" id="UP000310754">
    <property type="component" value="Unassembled WGS sequence"/>
</dbReference>
<dbReference type="InterPro" id="IPR036144">
    <property type="entry name" value="RibA-like_sf"/>
</dbReference>
<dbReference type="PANTHER" id="PTHR21327:SF18">
    <property type="entry name" value="3,4-DIHYDROXY-2-BUTANONE 4-PHOSPHATE SYNTHASE"/>
    <property type="match status" value="1"/>
</dbReference>
<evidence type="ECO:0000313" key="11">
    <source>
        <dbReference type="EMBL" id="THF48347.1"/>
    </source>
</evidence>
<accession>A0A4S3ZS09</accession>
<dbReference type="GO" id="GO:0003935">
    <property type="term" value="F:GTP cyclohydrolase II activity"/>
    <property type="evidence" value="ECO:0007669"/>
    <property type="project" value="UniProtKB-UniRule"/>
</dbReference>
<dbReference type="NCBIfam" id="NF001591">
    <property type="entry name" value="PRK00393.1"/>
    <property type="match status" value="1"/>
</dbReference>
<feature type="active site" description="Nucleophile" evidence="9">
    <location>
        <position position="136"/>
    </location>
</feature>
<organism evidence="11 12">
    <name type="scientific">Allorhizobium terrae</name>
    <dbReference type="NCBI Taxonomy" id="1848972"/>
    <lineage>
        <taxon>Bacteria</taxon>
        <taxon>Pseudomonadati</taxon>
        <taxon>Pseudomonadota</taxon>
        <taxon>Alphaproteobacteria</taxon>
        <taxon>Hyphomicrobiales</taxon>
        <taxon>Rhizobiaceae</taxon>
        <taxon>Rhizobium/Agrobacterium group</taxon>
        <taxon>Allorhizobium</taxon>
    </lineage>
</organism>
<dbReference type="RefSeq" id="WP_146935222.1">
    <property type="nucleotide sequence ID" value="NZ_SSOA01000009.1"/>
</dbReference>
<feature type="binding site" evidence="9">
    <location>
        <position position="157"/>
    </location>
    <ligand>
        <name>GTP</name>
        <dbReference type="ChEBI" id="CHEBI:37565"/>
    </ligand>
</feature>
<feature type="binding site" evidence="9">
    <location>
        <position position="62"/>
    </location>
    <ligand>
        <name>Zn(2+)</name>
        <dbReference type="ChEBI" id="CHEBI:29105"/>
        <note>catalytic</note>
    </ligand>
</feature>
<comment type="cofactor">
    <cofactor evidence="9">
        <name>Zn(2+)</name>
        <dbReference type="ChEBI" id="CHEBI:29105"/>
    </cofactor>
    <text evidence="9">Binds 1 zinc ion per subunit.</text>
</comment>
<evidence type="ECO:0000256" key="3">
    <source>
        <dbReference type="ARBA" id="ARBA00022723"/>
    </source>
</evidence>
<dbReference type="CDD" id="cd00641">
    <property type="entry name" value="GTP_cyclohydro2"/>
    <property type="match status" value="1"/>
</dbReference>
<feature type="binding site" evidence="9">
    <location>
        <position position="73"/>
    </location>
    <ligand>
        <name>Zn(2+)</name>
        <dbReference type="ChEBI" id="CHEBI:29105"/>
        <note>catalytic</note>
    </ligand>
</feature>
<dbReference type="Pfam" id="PF00925">
    <property type="entry name" value="GTP_cyclohydro2"/>
    <property type="match status" value="1"/>
</dbReference>
<comment type="caution">
    <text evidence="11">The sequence shown here is derived from an EMBL/GenBank/DDBJ whole genome shotgun (WGS) entry which is preliminary data.</text>
</comment>
<evidence type="ECO:0000256" key="6">
    <source>
        <dbReference type="ARBA" id="ARBA00022833"/>
    </source>
</evidence>
<dbReference type="FunFam" id="3.40.50.10990:FF:000002">
    <property type="entry name" value="GTP cyclohydrolase-2"/>
    <property type="match status" value="1"/>
</dbReference>
<feature type="binding site" evidence="9">
    <location>
        <position position="162"/>
    </location>
    <ligand>
        <name>GTP</name>
        <dbReference type="ChEBI" id="CHEBI:37565"/>
    </ligand>
</feature>
<comment type="function">
    <text evidence="9">Catalyzes the conversion of GTP to 2,5-diamino-6-ribosylamino-4(3H)-pyrimidinone 5'-phosphate (DARP), formate and pyrophosphate.</text>
</comment>
<evidence type="ECO:0000256" key="5">
    <source>
        <dbReference type="ARBA" id="ARBA00022801"/>
    </source>
</evidence>
<dbReference type="SUPFAM" id="SSF142695">
    <property type="entry name" value="RibA-like"/>
    <property type="match status" value="1"/>
</dbReference>
<evidence type="ECO:0000256" key="8">
    <source>
        <dbReference type="ARBA" id="ARBA00049295"/>
    </source>
</evidence>
<dbReference type="HAMAP" id="MF_00179">
    <property type="entry name" value="RibA"/>
    <property type="match status" value="1"/>
</dbReference>
<comment type="catalytic activity">
    <reaction evidence="8 9">
        <text>GTP + 4 H2O = 2,5-diamino-6-hydroxy-4-(5-phosphoribosylamino)-pyrimidine + formate + 2 phosphate + 3 H(+)</text>
        <dbReference type="Rhea" id="RHEA:23704"/>
        <dbReference type="ChEBI" id="CHEBI:15377"/>
        <dbReference type="ChEBI" id="CHEBI:15378"/>
        <dbReference type="ChEBI" id="CHEBI:15740"/>
        <dbReference type="ChEBI" id="CHEBI:37565"/>
        <dbReference type="ChEBI" id="CHEBI:43474"/>
        <dbReference type="ChEBI" id="CHEBI:58614"/>
        <dbReference type="EC" id="3.5.4.25"/>
    </reaction>
</comment>
<dbReference type="GO" id="GO:0009231">
    <property type="term" value="P:riboflavin biosynthetic process"/>
    <property type="evidence" value="ECO:0007669"/>
    <property type="project" value="UniProtKB-UniRule"/>
</dbReference>
<keyword evidence="6 9" id="KW-0862">Zinc</keyword>
<gene>
    <name evidence="9 11" type="primary">ribA</name>
    <name evidence="11" type="ORF">E6C51_15720</name>
</gene>
<dbReference type="GO" id="GO:0005525">
    <property type="term" value="F:GTP binding"/>
    <property type="evidence" value="ECO:0007669"/>
    <property type="project" value="UniProtKB-KW"/>
</dbReference>
<sequence length="208" mass="23066">MNVQVHIKDAVQPLSEAMIPTQDGQYRMIVFQDRQTAQEHVAMVMGEIDPAKPTLVRLHSECMTGDLFGSYRCDCGEQLAGARQRIAEEGAGIILYLRQEGRGIGLANKLRAYALQDQGHDTVDANLLLGFDADQRSFDSAAAMLMHLGVRRVKLMTNNPRKMEALQALGIAVVERLPLRPTPRPENHHYLATKAAKMGHCLEGMDSM</sequence>
<dbReference type="EMBL" id="SSOA01000009">
    <property type="protein sequence ID" value="THF48347.1"/>
    <property type="molecule type" value="Genomic_DNA"/>
</dbReference>
<evidence type="ECO:0000256" key="2">
    <source>
        <dbReference type="ARBA" id="ARBA00022619"/>
    </source>
</evidence>
<dbReference type="NCBIfam" id="TIGR00505">
    <property type="entry name" value="ribA"/>
    <property type="match status" value="1"/>
</dbReference>
<dbReference type="Gene3D" id="3.40.50.10990">
    <property type="entry name" value="GTP cyclohydrolase II"/>
    <property type="match status" value="1"/>
</dbReference>
<dbReference type="AlphaFoldDB" id="A0A4S3ZS09"/>
<comment type="similarity">
    <text evidence="9">Belongs to the GTP cyclohydrolase II family.</text>
</comment>
<evidence type="ECO:0000259" key="10">
    <source>
        <dbReference type="Pfam" id="PF00925"/>
    </source>
</evidence>
<dbReference type="GO" id="GO:0005829">
    <property type="term" value="C:cytosol"/>
    <property type="evidence" value="ECO:0007669"/>
    <property type="project" value="TreeGrafter"/>
</dbReference>
<dbReference type="UniPathway" id="UPA00275">
    <property type="reaction ID" value="UER00400"/>
</dbReference>
<feature type="binding site" evidence="9">
    <location>
        <position position="122"/>
    </location>
    <ligand>
        <name>GTP</name>
        <dbReference type="ChEBI" id="CHEBI:37565"/>
    </ligand>
</feature>
<feature type="binding site" evidence="9">
    <location>
        <position position="78"/>
    </location>
    <ligand>
        <name>GTP</name>
        <dbReference type="ChEBI" id="CHEBI:37565"/>
    </ligand>
</feature>
<keyword evidence="5 9" id="KW-0378">Hydrolase</keyword>
<feature type="domain" description="GTP cyclohydrolase II" evidence="10">
    <location>
        <begin position="16"/>
        <end position="178"/>
    </location>
</feature>
<evidence type="ECO:0000256" key="9">
    <source>
        <dbReference type="HAMAP-Rule" id="MF_00179"/>
    </source>
</evidence>